<evidence type="ECO:0008006" key="4">
    <source>
        <dbReference type="Google" id="ProtNLM"/>
    </source>
</evidence>
<feature type="signal peptide" evidence="1">
    <location>
        <begin position="1"/>
        <end position="26"/>
    </location>
</feature>
<evidence type="ECO:0000256" key="1">
    <source>
        <dbReference type="SAM" id="SignalP"/>
    </source>
</evidence>
<dbReference type="Proteomes" id="UP000238312">
    <property type="component" value="Unassembled WGS sequence"/>
</dbReference>
<dbReference type="AlphaFoldDB" id="A0A2T0LQN0"/>
<dbReference type="RefSeq" id="WP_146178712.1">
    <property type="nucleotide sequence ID" value="NZ_JBFAIB010000060.1"/>
</dbReference>
<evidence type="ECO:0000313" key="2">
    <source>
        <dbReference type="EMBL" id="PRX45718.1"/>
    </source>
</evidence>
<keyword evidence="1" id="KW-0732">Signal</keyword>
<feature type="chain" id="PRO_5015553941" description="Secreted protein" evidence="1">
    <location>
        <begin position="27"/>
        <end position="151"/>
    </location>
</feature>
<dbReference type="EMBL" id="PVNG01000047">
    <property type="protein sequence ID" value="PRX45718.1"/>
    <property type="molecule type" value="Genomic_DNA"/>
</dbReference>
<dbReference type="OrthoDB" id="3829009at2"/>
<evidence type="ECO:0000313" key="3">
    <source>
        <dbReference type="Proteomes" id="UP000238312"/>
    </source>
</evidence>
<organism evidence="2 3">
    <name type="scientific">Nonomuraea fuscirosea</name>
    <dbReference type="NCBI Taxonomy" id="1291556"/>
    <lineage>
        <taxon>Bacteria</taxon>
        <taxon>Bacillati</taxon>
        <taxon>Actinomycetota</taxon>
        <taxon>Actinomycetes</taxon>
        <taxon>Streptosporangiales</taxon>
        <taxon>Streptosporangiaceae</taxon>
        <taxon>Nonomuraea</taxon>
    </lineage>
</organism>
<protein>
    <recommendedName>
        <fullName evidence="4">Secreted protein</fullName>
    </recommendedName>
</protein>
<reference evidence="2 3" key="1">
    <citation type="submission" date="2018-03" db="EMBL/GenBank/DDBJ databases">
        <title>Genomic Encyclopedia of Type Strains, Phase III (KMG-III): the genomes of soil and plant-associated and newly described type strains.</title>
        <authorList>
            <person name="Whitman W."/>
        </authorList>
    </citation>
    <scope>NUCLEOTIDE SEQUENCE [LARGE SCALE GENOMIC DNA]</scope>
    <source>
        <strain evidence="2 3">CGMCC 4.7104</strain>
    </source>
</reference>
<accession>A0A2T0LQN0</accession>
<gene>
    <name evidence="2" type="ORF">B0I32_1475</name>
</gene>
<name>A0A2T0LQN0_9ACTN</name>
<keyword evidence="3" id="KW-1185">Reference proteome</keyword>
<sequence length="151" mass="16563">MKTRTLGAALAIAMLSGLLVASPAQARDGVTSGRTQRPSGGNGYARATVDFVSRTKVVFRDILVRDLCPGDNLPVKARIVWKYTTGSWLTGSWRKDTNGCADKGNNFADVTLSRSRAISAVTLELCVYNKDHDFYCVNTTTRYNQYVHPGR</sequence>
<comment type="caution">
    <text evidence="2">The sequence shown here is derived from an EMBL/GenBank/DDBJ whole genome shotgun (WGS) entry which is preliminary data.</text>
</comment>
<proteinExistence type="predicted"/>